<dbReference type="OrthoDB" id="694638at2759"/>
<dbReference type="Proteomes" id="UP000652761">
    <property type="component" value="Unassembled WGS sequence"/>
</dbReference>
<accession>A0A843VX58</accession>
<comment type="caution">
    <text evidence="2">The sequence shown here is derived from an EMBL/GenBank/DDBJ whole genome shotgun (WGS) entry which is preliminary data.</text>
</comment>
<organism evidence="2 3">
    <name type="scientific">Colocasia esculenta</name>
    <name type="common">Wild taro</name>
    <name type="synonym">Arum esculentum</name>
    <dbReference type="NCBI Taxonomy" id="4460"/>
    <lineage>
        <taxon>Eukaryota</taxon>
        <taxon>Viridiplantae</taxon>
        <taxon>Streptophyta</taxon>
        <taxon>Embryophyta</taxon>
        <taxon>Tracheophyta</taxon>
        <taxon>Spermatophyta</taxon>
        <taxon>Magnoliopsida</taxon>
        <taxon>Liliopsida</taxon>
        <taxon>Araceae</taxon>
        <taxon>Aroideae</taxon>
        <taxon>Colocasieae</taxon>
        <taxon>Colocasia</taxon>
    </lineage>
</organism>
<dbReference type="AlphaFoldDB" id="A0A843VX58"/>
<evidence type="ECO:0000313" key="2">
    <source>
        <dbReference type="EMBL" id="MQL95739.1"/>
    </source>
</evidence>
<name>A0A843VX58_COLES</name>
<evidence type="ECO:0000256" key="1">
    <source>
        <dbReference type="SAM" id="MobiDB-lite"/>
    </source>
</evidence>
<feature type="compositionally biased region" description="Low complexity" evidence="1">
    <location>
        <begin position="54"/>
        <end position="66"/>
    </location>
</feature>
<reference evidence="2" key="1">
    <citation type="submission" date="2017-07" db="EMBL/GenBank/DDBJ databases">
        <title>Taro Niue Genome Assembly and Annotation.</title>
        <authorList>
            <person name="Atibalentja N."/>
            <person name="Keating K."/>
            <person name="Fields C.J."/>
        </authorList>
    </citation>
    <scope>NUCLEOTIDE SEQUENCE</scope>
    <source>
        <strain evidence="2">Niue_2</strain>
        <tissue evidence="2">Leaf</tissue>
    </source>
</reference>
<gene>
    <name evidence="2" type="ORF">Taro_028405</name>
</gene>
<sequence>MKSGSSHSKFGRIVKAPLRALCRVRDMYVSSLTGCAGRANYRGIVGYSGGSGGVPRSHSFHPSRSSSTREDDLRDLVRAASQGAMGSLNLGGFQQSPGKNHTAGDGAGSLGPRSQSVAIGRIDEDKPYELGLDATVGPLVPRSRSCAVTTKRVFVGVLA</sequence>
<keyword evidence="3" id="KW-1185">Reference proteome</keyword>
<dbReference type="PIRSF" id="PIRSF031279">
    <property type="entry name" value="UCP031279"/>
    <property type="match status" value="1"/>
</dbReference>
<dbReference type="PANTHER" id="PTHR33526:SF4">
    <property type="entry name" value="OS07G0123800 PROTEIN"/>
    <property type="match status" value="1"/>
</dbReference>
<proteinExistence type="predicted"/>
<evidence type="ECO:0000313" key="3">
    <source>
        <dbReference type="Proteomes" id="UP000652761"/>
    </source>
</evidence>
<feature type="region of interest" description="Disordered" evidence="1">
    <location>
        <begin position="88"/>
        <end position="114"/>
    </location>
</feature>
<dbReference type="EMBL" id="NMUH01001829">
    <property type="protein sequence ID" value="MQL95739.1"/>
    <property type="molecule type" value="Genomic_DNA"/>
</dbReference>
<feature type="region of interest" description="Disordered" evidence="1">
    <location>
        <begin position="52"/>
        <end position="73"/>
    </location>
</feature>
<protein>
    <submittedName>
        <fullName evidence="2">Uncharacterized protein</fullName>
    </submittedName>
</protein>
<dbReference type="PANTHER" id="PTHR33526">
    <property type="entry name" value="OS07G0123800 PROTEIN"/>
    <property type="match status" value="1"/>
</dbReference>
<dbReference type="InterPro" id="IPR016972">
    <property type="entry name" value="UCP031279"/>
</dbReference>